<name>A0ABT1SXP2_9SPHI</name>
<dbReference type="SUPFAM" id="SSF82171">
    <property type="entry name" value="DPP6 N-terminal domain-like"/>
    <property type="match status" value="1"/>
</dbReference>
<evidence type="ECO:0000313" key="2">
    <source>
        <dbReference type="EMBL" id="MCQ6957114.1"/>
    </source>
</evidence>
<protein>
    <submittedName>
        <fullName evidence="2">Uncharacterized protein</fullName>
    </submittedName>
</protein>
<dbReference type="EMBL" id="JANHOH010000001">
    <property type="protein sequence ID" value="MCQ6957114.1"/>
    <property type="molecule type" value="Genomic_DNA"/>
</dbReference>
<dbReference type="Pfam" id="PF07676">
    <property type="entry name" value="PD40"/>
    <property type="match status" value="2"/>
</dbReference>
<comment type="caution">
    <text evidence="2">The sequence shown here is derived from an EMBL/GenBank/DDBJ whole genome shotgun (WGS) entry which is preliminary data.</text>
</comment>
<proteinExistence type="predicted"/>
<keyword evidence="3" id="KW-1185">Reference proteome</keyword>
<evidence type="ECO:0000313" key="3">
    <source>
        <dbReference type="Proteomes" id="UP001204376"/>
    </source>
</evidence>
<dbReference type="RefSeq" id="WP_256537323.1">
    <property type="nucleotide sequence ID" value="NZ_JANHOH010000001.1"/>
</dbReference>
<feature type="chain" id="PRO_5045214111" evidence="1">
    <location>
        <begin position="21"/>
        <end position="274"/>
    </location>
</feature>
<dbReference type="InterPro" id="IPR011042">
    <property type="entry name" value="6-blade_b-propeller_TolB-like"/>
</dbReference>
<feature type="signal peptide" evidence="1">
    <location>
        <begin position="1"/>
        <end position="20"/>
    </location>
</feature>
<dbReference type="Proteomes" id="UP001204376">
    <property type="component" value="Unassembled WGS sequence"/>
</dbReference>
<sequence>MKKVILVVVASIICSHLAVAQITYPNNNLPVDTPRLFARDIISTGLANRDFTISPKGDELFYTIQHPKFIASVIIRLTKVNGKWGKPEVAPFSGVFRDLEASFSPDGKTLFFSSDRPLTGNRPKHDFDIWKVSKTADGNWGQPENLGITINTAKNEFYPSVAKSGNLYFTVEAPYGKGGEDIVVCSYTASGYQTPVSLPEGINTSHGEFNAFVDPDEQFIMFTSDGRADDKGRGDIYISKKDKTNSWLPAKHLPDIINSTSLDYCPYVTPIKNI</sequence>
<organism evidence="2 3">
    <name type="scientific">Mucilaginibacter aquariorum</name>
    <dbReference type="NCBI Taxonomy" id="2967225"/>
    <lineage>
        <taxon>Bacteria</taxon>
        <taxon>Pseudomonadati</taxon>
        <taxon>Bacteroidota</taxon>
        <taxon>Sphingobacteriia</taxon>
        <taxon>Sphingobacteriales</taxon>
        <taxon>Sphingobacteriaceae</taxon>
        <taxon>Mucilaginibacter</taxon>
    </lineage>
</organism>
<evidence type="ECO:0000256" key="1">
    <source>
        <dbReference type="SAM" id="SignalP"/>
    </source>
</evidence>
<accession>A0ABT1SXP2</accession>
<gene>
    <name evidence="2" type="ORF">NPE20_04060</name>
</gene>
<dbReference type="Gene3D" id="2.120.10.30">
    <property type="entry name" value="TolB, C-terminal domain"/>
    <property type="match status" value="1"/>
</dbReference>
<keyword evidence="1" id="KW-0732">Signal</keyword>
<dbReference type="InterPro" id="IPR011659">
    <property type="entry name" value="WD40"/>
</dbReference>
<reference evidence="2 3" key="1">
    <citation type="submission" date="2022-07" db="EMBL/GenBank/DDBJ databases">
        <title>Mucilaginibacter sp. JC4.</title>
        <authorList>
            <person name="Le V."/>
            <person name="Ko S.-R."/>
            <person name="Ahn C.-Y."/>
            <person name="Oh H.-M."/>
        </authorList>
    </citation>
    <scope>NUCLEOTIDE SEQUENCE [LARGE SCALE GENOMIC DNA]</scope>
    <source>
        <strain evidence="2 3">JC4</strain>
    </source>
</reference>